<accession>Q2LQ22</accession>
<dbReference type="AlphaFoldDB" id="Q2LQ22"/>
<organism evidence="1 2">
    <name type="scientific">Syntrophus aciditrophicus (strain SB)</name>
    <dbReference type="NCBI Taxonomy" id="56780"/>
    <lineage>
        <taxon>Bacteria</taxon>
        <taxon>Pseudomonadati</taxon>
        <taxon>Thermodesulfobacteriota</taxon>
        <taxon>Syntrophia</taxon>
        <taxon>Syntrophales</taxon>
        <taxon>Syntrophaceae</taxon>
        <taxon>Syntrophus</taxon>
    </lineage>
</organism>
<evidence type="ECO:0000313" key="2">
    <source>
        <dbReference type="Proteomes" id="UP000001933"/>
    </source>
</evidence>
<sequence>MVSICFHSTNTLLFRSLDPAEGSSLIFPERKMSRQSNWNGIHFLEIKRRGLNNFFRLDIMQFTT</sequence>
<dbReference type="HOGENOM" id="CLU_2866167_0_0_7"/>
<evidence type="ECO:0000313" key="1">
    <source>
        <dbReference type="EMBL" id="ABC76029.1"/>
    </source>
</evidence>
<dbReference type="KEGG" id="sat:SYN_03239"/>
<dbReference type="EMBL" id="CP000252">
    <property type="protein sequence ID" value="ABC76029.1"/>
    <property type="molecule type" value="Genomic_DNA"/>
</dbReference>
<dbReference type="STRING" id="56780.SYN_03239"/>
<name>Q2LQ22_SYNAS</name>
<keyword evidence="2" id="KW-1185">Reference proteome</keyword>
<proteinExistence type="predicted"/>
<protein>
    <submittedName>
        <fullName evidence="1">Hypothetical cytosolic protein</fullName>
    </submittedName>
</protein>
<dbReference type="Proteomes" id="UP000001933">
    <property type="component" value="Chromosome"/>
</dbReference>
<reference evidence="1 2" key="1">
    <citation type="journal article" date="2007" name="Proc. Natl. Acad. Sci. U.S.A.">
        <title>The genome of Syntrophus aciditrophicus: life at the thermodynamic limit of microbial growth.</title>
        <authorList>
            <person name="McInerney M.J."/>
            <person name="Rohlin L."/>
            <person name="Mouttaki H."/>
            <person name="Kim U."/>
            <person name="Krupp R.S."/>
            <person name="Rios-Hernandez L."/>
            <person name="Sieber J."/>
            <person name="Struchtemeyer C.G."/>
            <person name="Bhattacharyya A."/>
            <person name="Campbell J.W."/>
            <person name="Gunsalus R.P."/>
        </authorList>
    </citation>
    <scope>NUCLEOTIDE SEQUENCE [LARGE SCALE GENOMIC DNA]</scope>
    <source>
        <strain evidence="1 2">SB</strain>
    </source>
</reference>
<dbReference type="InParanoid" id="Q2LQ22"/>
<gene>
    <name evidence="1" type="ORF">SYN_03239</name>
</gene>